<accession>A0A0D2A0J7</accession>
<name>A0A0D2A0J7_9PEZI</name>
<dbReference type="InterPro" id="IPR000073">
    <property type="entry name" value="AB_hydrolase_1"/>
</dbReference>
<dbReference type="STRING" id="253628.A0A0D2A0J7"/>
<evidence type="ECO:0000313" key="3">
    <source>
        <dbReference type="Proteomes" id="UP000053259"/>
    </source>
</evidence>
<dbReference type="Gene3D" id="3.40.50.1820">
    <property type="entry name" value="alpha/beta hydrolase"/>
    <property type="match status" value="1"/>
</dbReference>
<dbReference type="Proteomes" id="UP000053259">
    <property type="component" value="Unassembled WGS sequence"/>
</dbReference>
<proteinExistence type="predicted"/>
<keyword evidence="3" id="KW-1185">Reference proteome</keyword>
<dbReference type="InterPro" id="IPR052897">
    <property type="entry name" value="Sec-Metab_Biosynth_Hydrolase"/>
</dbReference>
<protein>
    <recommendedName>
        <fullName evidence="1">AB hydrolase-1 domain-containing protein</fullName>
    </recommendedName>
</protein>
<reference evidence="2 3" key="1">
    <citation type="submission" date="2015-01" db="EMBL/GenBank/DDBJ databases">
        <title>The Genome Sequence of Ochroconis gallopava CBS43764.</title>
        <authorList>
            <consortium name="The Broad Institute Genomics Platform"/>
            <person name="Cuomo C."/>
            <person name="de Hoog S."/>
            <person name="Gorbushina A."/>
            <person name="Stielow B."/>
            <person name="Teixiera M."/>
            <person name="Abouelleil A."/>
            <person name="Chapman S.B."/>
            <person name="Priest M."/>
            <person name="Young S.K."/>
            <person name="Wortman J."/>
            <person name="Nusbaum C."/>
            <person name="Birren B."/>
        </authorList>
    </citation>
    <scope>NUCLEOTIDE SEQUENCE [LARGE SCALE GENOMIC DNA]</scope>
    <source>
        <strain evidence="2 3">CBS 43764</strain>
    </source>
</reference>
<dbReference type="AlphaFoldDB" id="A0A0D2A0J7"/>
<dbReference type="EMBL" id="KN847570">
    <property type="protein sequence ID" value="KIV99839.1"/>
    <property type="molecule type" value="Genomic_DNA"/>
</dbReference>
<dbReference type="PANTHER" id="PTHR37017:SF3">
    <property type="entry name" value="AB HYDROLASE-1 DOMAIN-CONTAINING PROTEIN"/>
    <property type="match status" value="1"/>
</dbReference>
<sequence>MVKPSFVFVPGAWHRAEIWNKVAFILEAQGYKCLLVTLPTTNGSNTSSFVDDVHATQDMIRSETSQGRDVVVVVHSYGGVVGQSAMKGFTVTKDSGNNTGHVIGQFIIASGFAIAGMTFLDGTGGVPPPTWGIDPSGFAELRVPARELFYHDLPEEEGHEWVARLTKQSMKAFTEGRDVTYTGWLEVPNWLLMTTDDKALPIDTQRMMAAMVKDQAKLTVREIATSHSPMLSKPEEVANMIIEATNTFTTVKDSASIEFGDIPANIK</sequence>
<dbReference type="Pfam" id="PF12697">
    <property type="entry name" value="Abhydrolase_6"/>
    <property type="match status" value="1"/>
</dbReference>
<dbReference type="InterPro" id="IPR029058">
    <property type="entry name" value="AB_hydrolase_fold"/>
</dbReference>
<evidence type="ECO:0000313" key="2">
    <source>
        <dbReference type="EMBL" id="KIV99839.1"/>
    </source>
</evidence>
<organism evidence="2 3">
    <name type="scientific">Verruconis gallopava</name>
    <dbReference type="NCBI Taxonomy" id="253628"/>
    <lineage>
        <taxon>Eukaryota</taxon>
        <taxon>Fungi</taxon>
        <taxon>Dikarya</taxon>
        <taxon>Ascomycota</taxon>
        <taxon>Pezizomycotina</taxon>
        <taxon>Dothideomycetes</taxon>
        <taxon>Pleosporomycetidae</taxon>
        <taxon>Venturiales</taxon>
        <taxon>Sympoventuriaceae</taxon>
        <taxon>Verruconis</taxon>
    </lineage>
</organism>
<dbReference type="GeneID" id="27316481"/>
<dbReference type="SUPFAM" id="SSF53474">
    <property type="entry name" value="alpha/beta-Hydrolases"/>
    <property type="match status" value="1"/>
</dbReference>
<dbReference type="OrthoDB" id="408373at2759"/>
<feature type="domain" description="AB hydrolase-1" evidence="1">
    <location>
        <begin position="6"/>
        <end position="239"/>
    </location>
</feature>
<gene>
    <name evidence="2" type="ORF">PV09_08508</name>
</gene>
<dbReference type="RefSeq" id="XP_016209709.1">
    <property type="nucleotide sequence ID" value="XM_016362424.1"/>
</dbReference>
<dbReference type="InParanoid" id="A0A0D2A0J7"/>
<dbReference type="VEuPathDB" id="FungiDB:PV09_08508"/>
<dbReference type="HOGENOM" id="CLU_046066_1_1_1"/>
<dbReference type="PANTHER" id="PTHR37017">
    <property type="entry name" value="AB HYDROLASE-1 DOMAIN-CONTAINING PROTEIN-RELATED"/>
    <property type="match status" value="1"/>
</dbReference>
<evidence type="ECO:0000259" key="1">
    <source>
        <dbReference type="Pfam" id="PF12697"/>
    </source>
</evidence>